<keyword evidence="3" id="KW-1185">Reference proteome</keyword>
<feature type="transmembrane region" description="Helical" evidence="1">
    <location>
        <begin position="6"/>
        <end position="28"/>
    </location>
</feature>
<keyword evidence="1" id="KW-0472">Membrane</keyword>
<organism evidence="2 3">
    <name type="scientific">Methanothermobacter tenebrarum</name>
    <dbReference type="NCBI Taxonomy" id="680118"/>
    <lineage>
        <taxon>Archaea</taxon>
        <taxon>Methanobacteriati</taxon>
        <taxon>Methanobacteriota</taxon>
        <taxon>Methanomada group</taxon>
        <taxon>Methanobacteria</taxon>
        <taxon>Methanobacteriales</taxon>
        <taxon>Methanobacteriaceae</taxon>
        <taxon>Methanothermobacter</taxon>
    </lineage>
</organism>
<reference evidence="2 3" key="1">
    <citation type="submission" date="2018-06" db="EMBL/GenBank/DDBJ databases">
        <title>Draft genome sequence of hyperthermophilic methanogen Methanothermobacter tenebrarum sp. MCM-B 1447.</title>
        <authorList>
            <person name="Pore S.D."/>
            <person name="Dagar S."/>
            <person name="Dhakephalkar P.K."/>
        </authorList>
    </citation>
    <scope>NUCLEOTIDE SEQUENCE [LARGE SCALE GENOMIC DNA]</scope>
    <source>
        <strain evidence="2 3">MCM B 1447</strain>
    </source>
</reference>
<name>A0A328PAS9_9EURY</name>
<evidence type="ECO:0000313" key="2">
    <source>
        <dbReference type="EMBL" id="RAO79928.1"/>
    </source>
</evidence>
<evidence type="ECO:0008006" key="4">
    <source>
        <dbReference type="Google" id="ProtNLM"/>
    </source>
</evidence>
<protein>
    <recommendedName>
        <fullName evidence="4">DUF2154 domain-containing protein</fullName>
    </recommendedName>
</protein>
<keyword evidence="1" id="KW-0812">Transmembrane</keyword>
<comment type="caution">
    <text evidence="2">The sequence shown here is derived from an EMBL/GenBank/DDBJ whole genome shotgun (WGS) entry which is preliminary data.</text>
</comment>
<evidence type="ECO:0000256" key="1">
    <source>
        <dbReference type="SAM" id="Phobius"/>
    </source>
</evidence>
<proteinExistence type="predicted"/>
<gene>
    <name evidence="2" type="ORF">DPC56_01240</name>
</gene>
<dbReference type="Proteomes" id="UP000249782">
    <property type="component" value="Unassembled WGS sequence"/>
</dbReference>
<dbReference type="AlphaFoldDB" id="A0A328PAS9"/>
<dbReference type="EMBL" id="QLOE01000001">
    <property type="protein sequence ID" value="RAO79928.1"/>
    <property type="molecule type" value="Genomic_DNA"/>
</dbReference>
<keyword evidence="1" id="KW-1133">Transmembrane helix</keyword>
<sequence length="276" mass="29508">MNAEKFFSVIIIIILVGAFLTAVAAPLFKPAEENVIKDTFTLNESQVSGIKQVNISVESNASGVGVEFRNVTDSVYTIETERSFGDAKPKVNYTVEGDTLNVNIMLDKGSANILLSNKYTYNVTTRSKVGGVAIILGNNSKVDNINSTIQYAGGGALLIDKTTFKNLSMNVNTGGFYIAVLNPKFKGNGSIIANVTIGGITIAPMDPSIPLRIIANVDSGGVTFKPNSFHVIKNTTTYLEIETKPYKSSVEKLEIICGVGLGGVSIGTFQMPIQPR</sequence>
<dbReference type="RefSeq" id="WP_112093238.1">
    <property type="nucleotide sequence ID" value="NZ_QLOE01000001.1"/>
</dbReference>
<dbReference type="OrthoDB" id="81616at2157"/>
<accession>A0A328PAS9</accession>
<evidence type="ECO:0000313" key="3">
    <source>
        <dbReference type="Proteomes" id="UP000249782"/>
    </source>
</evidence>